<dbReference type="Proteomes" id="UP000652761">
    <property type="component" value="Unassembled WGS sequence"/>
</dbReference>
<dbReference type="EMBL" id="NMUH01005040">
    <property type="protein sequence ID" value="MQM11631.1"/>
    <property type="molecule type" value="Genomic_DNA"/>
</dbReference>
<protein>
    <submittedName>
        <fullName evidence="1">Uncharacterized protein</fullName>
    </submittedName>
</protein>
<reference evidence="1" key="1">
    <citation type="submission" date="2017-07" db="EMBL/GenBank/DDBJ databases">
        <title>Taro Niue Genome Assembly and Annotation.</title>
        <authorList>
            <person name="Atibalentja N."/>
            <person name="Keating K."/>
            <person name="Fields C.J."/>
        </authorList>
    </citation>
    <scope>NUCLEOTIDE SEQUENCE</scope>
    <source>
        <strain evidence="1">Niue_2</strain>
        <tissue evidence="1">Leaf</tissue>
    </source>
</reference>
<name>A0A843X113_COLES</name>
<proteinExistence type="predicted"/>
<keyword evidence="2" id="KW-1185">Reference proteome</keyword>
<accession>A0A843X113</accession>
<evidence type="ECO:0000313" key="1">
    <source>
        <dbReference type="EMBL" id="MQM11631.1"/>
    </source>
</evidence>
<gene>
    <name evidence="1" type="ORF">Taro_044545</name>
</gene>
<comment type="caution">
    <text evidence="1">The sequence shown here is derived from an EMBL/GenBank/DDBJ whole genome shotgun (WGS) entry which is preliminary data.</text>
</comment>
<sequence length="81" mass="9204">MYIPIAFLFRMALLKLPLHPCVDSLQLELVVVCSYSFVAKDYISQVASVKVVNRASFSFFLLVSVKLYIKEKLTLISKICT</sequence>
<dbReference type="AlphaFoldDB" id="A0A843X113"/>
<evidence type="ECO:0000313" key="2">
    <source>
        <dbReference type="Proteomes" id="UP000652761"/>
    </source>
</evidence>
<organism evidence="1 2">
    <name type="scientific">Colocasia esculenta</name>
    <name type="common">Wild taro</name>
    <name type="synonym">Arum esculentum</name>
    <dbReference type="NCBI Taxonomy" id="4460"/>
    <lineage>
        <taxon>Eukaryota</taxon>
        <taxon>Viridiplantae</taxon>
        <taxon>Streptophyta</taxon>
        <taxon>Embryophyta</taxon>
        <taxon>Tracheophyta</taxon>
        <taxon>Spermatophyta</taxon>
        <taxon>Magnoliopsida</taxon>
        <taxon>Liliopsida</taxon>
        <taxon>Araceae</taxon>
        <taxon>Aroideae</taxon>
        <taxon>Colocasieae</taxon>
        <taxon>Colocasia</taxon>
    </lineage>
</organism>